<evidence type="ECO:0000256" key="3">
    <source>
        <dbReference type="PIRSR" id="PIRSR623088-1"/>
    </source>
</evidence>
<feature type="binding site" evidence="4">
    <location>
        <position position="838"/>
    </location>
    <ligand>
        <name>AMP</name>
        <dbReference type="ChEBI" id="CHEBI:456215"/>
    </ligand>
</feature>
<feature type="binding site" evidence="5">
    <location>
        <position position="726"/>
    </location>
    <ligand>
        <name>Zn(2+)</name>
        <dbReference type="ChEBI" id="CHEBI:29105"/>
        <label>1</label>
    </ligand>
</feature>
<gene>
    <name evidence="11" type="ORF">TGFOU_318675</name>
</gene>
<feature type="compositionally biased region" description="Basic and acidic residues" evidence="8">
    <location>
        <begin position="978"/>
        <end position="993"/>
    </location>
</feature>
<evidence type="ECO:0000256" key="1">
    <source>
        <dbReference type="ARBA" id="ARBA00022723"/>
    </source>
</evidence>
<dbReference type="SUPFAM" id="SSF109604">
    <property type="entry name" value="HD-domain/PDEase-like"/>
    <property type="match status" value="1"/>
</dbReference>
<feature type="transmembrane region" description="Helical" evidence="9">
    <location>
        <begin position="238"/>
        <end position="259"/>
    </location>
</feature>
<evidence type="ECO:0000256" key="5">
    <source>
        <dbReference type="PIRSR" id="PIRSR623088-3"/>
    </source>
</evidence>
<feature type="active site" description="Proton donor" evidence="3">
    <location>
        <position position="685"/>
    </location>
</feature>
<proteinExistence type="inferred from homology"/>
<feature type="transmembrane region" description="Helical" evidence="9">
    <location>
        <begin position="305"/>
        <end position="330"/>
    </location>
</feature>
<feature type="compositionally biased region" description="Polar residues" evidence="8">
    <location>
        <begin position="56"/>
        <end position="72"/>
    </location>
</feature>
<evidence type="ECO:0000259" key="10">
    <source>
        <dbReference type="PROSITE" id="PS51845"/>
    </source>
</evidence>
<feature type="binding site" evidence="4">
    <location>
        <position position="726"/>
    </location>
    <ligand>
        <name>AMP</name>
        <dbReference type="ChEBI" id="CHEBI:456215"/>
    </ligand>
</feature>
<organism evidence="11 12">
    <name type="scientific">Toxoplasma gondii FOU</name>
    <dbReference type="NCBI Taxonomy" id="943167"/>
    <lineage>
        <taxon>Eukaryota</taxon>
        <taxon>Sar</taxon>
        <taxon>Alveolata</taxon>
        <taxon>Apicomplexa</taxon>
        <taxon>Conoidasida</taxon>
        <taxon>Coccidia</taxon>
        <taxon>Eucoccidiorida</taxon>
        <taxon>Eimeriorina</taxon>
        <taxon>Sarcocystidae</taxon>
        <taxon>Toxoplasma</taxon>
    </lineage>
</organism>
<feature type="region of interest" description="Disordered" evidence="8">
    <location>
        <begin position="975"/>
        <end position="1008"/>
    </location>
</feature>
<dbReference type="InterPro" id="IPR002073">
    <property type="entry name" value="PDEase_catalytic_dom"/>
</dbReference>
<evidence type="ECO:0000313" key="12">
    <source>
        <dbReference type="Proteomes" id="UP000028838"/>
    </source>
</evidence>
<reference evidence="11 12" key="1">
    <citation type="submission" date="2014-07" db="EMBL/GenBank/DDBJ databases">
        <authorList>
            <person name="Sibley D."/>
            <person name="Venepally P."/>
            <person name="Karamycheva S."/>
            <person name="Hadjithomas M."/>
            <person name="Khan A."/>
            <person name="Brunk B."/>
            <person name="Roos D."/>
            <person name="Caler E."/>
            <person name="Lorenzi H."/>
        </authorList>
    </citation>
    <scope>NUCLEOTIDE SEQUENCE [LARGE SCALE GENOMIC DNA]</scope>
    <source>
        <strain evidence="11 12">FOU</strain>
    </source>
</reference>
<evidence type="ECO:0000256" key="8">
    <source>
        <dbReference type="SAM" id="MobiDB-lite"/>
    </source>
</evidence>
<dbReference type="GO" id="GO:0046872">
    <property type="term" value="F:metal ion binding"/>
    <property type="evidence" value="ECO:0007669"/>
    <property type="project" value="UniProtKB-KW"/>
</dbReference>
<keyword evidence="1 5" id="KW-0479">Metal-binding</keyword>
<evidence type="ECO:0000256" key="6">
    <source>
        <dbReference type="RuleBase" id="RU363067"/>
    </source>
</evidence>
<dbReference type="GO" id="GO:0004114">
    <property type="term" value="F:3',5'-cyclic-nucleotide phosphodiesterase activity"/>
    <property type="evidence" value="ECO:0007669"/>
    <property type="project" value="InterPro"/>
</dbReference>
<dbReference type="PROSITE" id="PS51845">
    <property type="entry name" value="PDEASE_I_2"/>
    <property type="match status" value="1"/>
</dbReference>
<feature type="binding site" evidence="5">
    <location>
        <position position="725"/>
    </location>
    <ligand>
        <name>Zn(2+)</name>
        <dbReference type="ChEBI" id="CHEBI:29105"/>
        <label>1</label>
    </ligand>
</feature>
<feature type="region of interest" description="Disordered" evidence="8">
    <location>
        <begin position="1"/>
        <end position="111"/>
    </location>
</feature>
<feature type="transmembrane region" description="Helical" evidence="9">
    <location>
        <begin position="408"/>
        <end position="433"/>
    </location>
</feature>
<dbReference type="SMART" id="SM00471">
    <property type="entry name" value="HDc"/>
    <property type="match status" value="1"/>
</dbReference>
<dbReference type="InterPro" id="IPR003607">
    <property type="entry name" value="HD/PDEase_dom"/>
</dbReference>
<keyword evidence="9" id="KW-1133">Transmembrane helix</keyword>
<dbReference type="PRINTS" id="PR00387">
    <property type="entry name" value="PDIESTERASE1"/>
</dbReference>
<dbReference type="AlphaFoldDB" id="A0A086JVN5"/>
<dbReference type="InterPro" id="IPR036971">
    <property type="entry name" value="PDEase_catalytic_dom_sf"/>
</dbReference>
<dbReference type="Pfam" id="PF00233">
    <property type="entry name" value="PDEase_I"/>
    <property type="match status" value="1"/>
</dbReference>
<dbReference type="GO" id="GO:0007165">
    <property type="term" value="P:signal transduction"/>
    <property type="evidence" value="ECO:0007669"/>
    <property type="project" value="InterPro"/>
</dbReference>
<dbReference type="PROSITE" id="PS00126">
    <property type="entry name" value="PDEASE_I_1"/>
    <property type="match status" value="1"/>
</dbReference>
<protein>
    <recommendedName>
        <fullName evidence="6">Phosphodiesterase</fullName>
        <ecNumber evidence="6">3.1.4.-</ecNumber>
    </recommendedName>
</protein>
<feature type="compositionally biased region" description="Polar residues" evidence="8">
    <location>
        <begin position="9"/>
        <end position="25"/>
    </location>
</feature>
<sequence length="1123" mass="126625">MEERRLLKGNSQTPLKASDTQSTENELPLPKNLGGSSVHGRQSATTDAATHAPSIASVNSKAASAEPSQCSPSGDAPSELKSILVNRQLKPRDADEDADTGKGPCFGPTQSQFFGTGHSQYSCWERFTDFMMPLWENEVNFVLKEECDKQAFADRDPRPIRSKPKFLSQTIKAQETEATTVKSVTSVVSASSCATRAGQMKRRPLRTSLNFWGLTFLDKKIEEEFEFNNTRVFKYRNAFTGVVCFAIVALDYLLFLLAANSTVYLSGAPAALIGFHLIFSLSFVCIFCFVFIYKLPFFRTRQEQTSYMIVSMAYITVFIIVLATKIQLYWGDAWERLGKDFLTASLVFYKDPDYSPKKDVNDPRFAAFVVLNEILLSSVVDGYYYVVTLLFTAILPSRNRFIAVHQTIIVLLNCIVTLVGVGRYTALIFPALYRITTMVNAYILGLSGEFLAEVQRRGLFYEWYMMRKKLNQIHQERKKAQKKHATSGLDDLRTSFNEIRSVLIQAKMRCKEYDVTSEVSQALELVEEAMKLLTNSWNLYTVQMDDTLKKEEFIKAMDVEPRVKRICLVSGPQGSIRTAVRSMVEKAEHGSSSFDDRVAAPKVSLELPKVTSLLATKYAVDLLPVVGIDISYNILEFSKKCPDTVLQEVGYVLLNRIVCDWGCEDKVLCEFLYMVKTLYRENSYHNQIHGAMVAHYMVCLLRGLGINREMNSLSTAACAVAALCHDIGHPGRNNNFFVASGAPLAVLYNDKAVLENFHSALTFRVLGRHDCNVFAYLSDEEFKHVRANMIDLILATDMKTHFDFLSRFRNRRQAPGFNFHKVAEDQWLAAEICIRASDLGHAMTEWDQHFEWASRVVTEFYLQGEEERRLGLHVSPLCDRDDHPSFSKCQHGFLGYVVKPLIAELGECDTLQRIIPQLMQNLKENMERWEAFTNEGVNVVLSSAALAYDIKGQGVDVDVDVNVLTAKDILAQSSDSVSDLKHQRRSTSERRDSAMQSNSTVGAPAPGSEAVFANRSSKLQETLIQQQRDFEIQQQNLMKQIVELKEQNAFVKAELERQRAQVTRQYSGMDRQDKGLSLVEGHDNEKHHHASSQSSALKKASQNSGTTLECFTSNSLFDGLNRS</sequence>
<dbReference type="Gene3D" id="1.10.1300.10">
    <property type="entry name" value="3'5'-cyclic nucleotide phosphodiesterase, catalytic domain"/>
    <property type="match status" value="1"/>
</dbReference>
<dbReference type="EMBL" id="AEYH02002675">
    <property type="protein sequence ID" value="KFG36203.1"/>
    <property type="molecule type" value="Genomic_DNA"/>
</dbReference>
<keyword evidence="9" id="KW-0472">Membrane</keyword>
<evidence type="ECO:0000256" key="4">
    <source>
        <dbReference type="PIRSR" id="PIRSR623088-2"/>
    </source>
</evidence>
<keyword evidence="2 6" id="KW-0378">Hydrolase</keyword>
<dbReference type="InterPro" id="IPR023088">
    <property type="entry name" value="PDEase"/>
</dbReference>
<dbReference type="CDD" id="cd00077">
    <property type="entry name" value="HDc"/>
    <property type="match status" value="1"/>
</dbReference>
<dbReference type="Proteomes" id="UP000028838">
    <property type="component" value="Unassembled WGS sequence"/>
</dbReference>
<dbReference type="OrthoDB" id="189220at2759"/>
<dbReference type="PANTHER" id="PTHR11347">
    <property type="entry name" value="CYCLIC NUCLEOTIDE PHOSPHODIESTERASE"/>
    <property type="match status" value="1"/>
</dbReference>
<feature type="transmembrane region" description="Helical" evidence="9">
    <location>
        <begin position="271"/>
        <end position="293"/>
    </location>
</feature>
<comment type="cofactor">
    <cofactor evidence="6">
        <name>a divalent metal cation</name>
        <dbReference type="ChEBI" id="CHEBI:60240"/>
    </cofactor>
    <text evidence="6">Binds 2 divalent metal cations per subunit. Site 1 may preferentially bind zinc ions, while site 2 has a preference for magnesium and/or manganese ions.</text>
</comment>
<feature type="domain" description="PDEase" evidence="10">
    <location>
        <begin position="603"/>
        <end position="936"/>
    </location>
</feature>
<feature type="compositionally biased region" description="Polar residues" evidence="8">
    <location>
        <begin position="39"/>
        <end position="48"/>
    </location>
</feature>
<comment type="caution">
    <text evidence="11">The sequence shown here is derived from an EMBL/GenBank/DDBJ whole genome shotgun (WGS) entry which is preliminary data.</text>
</comment>
<dbReference type="VEuPathDB" id="ToxoDB:TGFOU_318675"/>
<feature type="binding site" evidence="4">
    <location>
        <begin position="685"/>
        <end position="689"/>
    </location>
    <ligand>
        <name>AMP</name>
        <dbReference type="ChEBI" id="CHEBI:456215"/>
    </ligand>
</feature>
<evidence type="ECO:0000313" key="11">
    <source>
        <dbReference type="EMBL" id="KFG36203.1"/>
    </source>
</evidence>
<evidence type="ECO:0000256" key="9">
    <source>
        <dbReference type="SAM" id="Phobius"/>
    </source>
</evidence>
<accession>A0A086JVN5</accession>
<feature type="binding site" evidence="5">
    <location>
        <position position="689"/>
    </location>
    <ligand>
        <name>Zn(2+)</name>
        <dbReference type="ChEBI" id="CHEBI:29105"/>
        <label>1</label>
    </ligand>
</feature>
<feature type="binding site" evidence="5">
    <location>
        <position position="838"/>
    </location>
    <ligand>
        <name>Zn(2+)</name>
        <dbReference type="ChEBI" id="CHEBI:29105"/>
        <label>1</label>
    </ligand>
</feature>
<comment type="similarity">
    <text evidence="6">Belongs to the cyclic nucleotide phosphodiesterase family.</text>
</comment>
<evidence type="ECO:0000256" key="2">
    <source>
        <dbReference type="ARBA" id="ARBA00022801"/>
    </source>
</evidence>
<feature type="transmembrane region" description="Helical" evidence="9">
    <location>
        <begin position="374"/>
        <end position="396"/>
    </location>
</feature>
<dbReference type="InterPro" id="IPR023174">
    <property type="entry name" value="PDEase_CS"/>
</dbReference>
<feature type="coiled-coil region" evidence="7">
    <location>
        <begin position="1027"/>
        <end position="1072"/>
    </location>
</feature>
<name>A0A086JVN5_TOXGO</name>
<evidence type="ECO:0000256" key="7">
    <source>
        <dbReference type="SAM" id="Coils"/>
    </source>
</evidence>
<feature type="binding site" evidence="4">
    <location>
        <position position="890"/>
    </location>
    <ligand>
        <name>AMP</name>
        <dbReference type="ChEBI" id="CHEBI:456215"/>
    </ligand>
</feature>
<keyword evidence="7" id="KW-0175">Coiled coil</keyword>
<keyword evidence="9" id="KW-0812">Transmembrane</keyword>
<dbReference type="EC" id="3.1.4.-" evidence="6"/>
<feature type="binding site" evidence="5">
    <location>
        <position position="726"/>
    </location>
    <ligand>
        <name>Zn(2+)</name>
        <dbReference type="ChEBI" id="CHEBI:29105"/>
        <label>2</label>
    </ligand>
</feature>